<sequence>MTWWLWLLLVLAALALYAVIGLGLWRRGKTLLAELRGLEQVSERLAAVTGTEPPAPIVPAYLAPPAEVADARHRREDNLRARRERRAARAARAMARWRRVGLR</sequence>
<dbReference type="OrthoDB" id="9975641at2"/>
<proteinExistence type="predicted"/>
<dbReference type="EMBL" id="UETB01000001">
    <property type="protein sequence ID" value="SSA37151.1"/>
    <property type="molecule type" value="Genomic_DNA"/>
</dbReference>
<protein>
    <submittedName>
        <fullName evidence="1">Uncharacterized protein</fullName>
    </submittedName>
</protein>
<dbReference type="AlphaFoldDB" id="A0A2Y8ZXU8"/>
<reference evidence="1 2" key="1">
    <citation type="submission" date="2016-10" db="EMBL/GenBank/DDBJ databases">
        <authorList>
            <person name="Cai Z."/>
        </authorList>
    </citation>
    <scope>NUCLEOTIDE SEQUENCE [LARGE SCALE GENOMIC DNA]</scope>
    <source>
        <strain evidence="1 2">CGMCC 1.10826</strain>
    </source>
</reference>
<evidence type="ECO:0000313" key="2">
    <source>
        <dbReference type="Proteomes" id="UP000250222"/>
    </source>
</evidence>
<dbReference type="Proteomes" id="UP000250222">
    <property type="component" value="Unassembled WGS sequence"/>
</dbReference>
<dbReference type="RefSeq" id="WP_110851212.1">
    <property type="nucleotide sequence ID" value="NZ_QKLZ01000001.1"/>
</dbReference>
<organism evidence="1 2">
    <name type="scientific">Georgenia satyanarayanai</name>
    <dbReference type="NCBI Taxonomy" id="860221"/>
    <lineage>
        <taxon>Bacteria</taxon>
        <taxon>Bacillati</taxon>
        <taxon>Actinomycetota</taxon>
        <taxon>Actinomycetes</taxon>
        <taxon>Micrococcales</taxon>
        <taxon>Bogoriellaceae</taxon>
        <taxon>Georgenia</taxon>
    </lineage>
</organism>
<gene>
    <name evidence="1" type="ORF">SAMN05216184_101767</name>
</gene>
<evidence type="ECO:0000313" key="1">
    <source>
        <dbReference type="EMBL" id="SSA37151.1"/>
    </source>
</evidence>
<keyword evidence="2" id="KW-1185">Reference proteome</keyword>
<name>A0A2Y8ZXU8_9MICO</name>
<accession>A0A2Y8ZXU8</accession>